<keyword evidence="3" id="KW-0378">Hydrolase</keyword>
<dbReference type="InterPro" id="IPR002828">
    <property type="entry name" value="SurE-like_Pase/nucleotidase"/>
</dbReference>
<dbReference type="AlphaFoldDB" id="A0A8K0XR26"/>
<protein>
    <submittedName>
        <fullName evidence="6">Sure-like protein</fullName>
    </submittedName>
</protein>
<sequence length="324" mass="34063">MYTPSRTASFFILLSSFLASAVNAQNIVLTNDDGWATAQIREQYQSLKDAQYDVILSAPALDNSGTGSLSLPIIPPVLIPCEFNSCAIGSPGKGVDSVDPHINYVNGFPVDAARHGIETLAPKFFGKKPDLVVSGPNIGGNDGLEVLISGTVGAAVEGEKQGVPSLAFSGVTNTRVSYKTLQSEPNSPGTLSAITYADLTTHFVQTLLKGTPSGQRLVPNGAIINTNYPALSFALGSKCSKPEDIKWVFSRLFQANDIFDHDIDTGCGTGNKLPDGKAVVESEGCFASVVVLNSGTKLQAGEDAQTAVFKSLSGLGWTCWAESK</sequence>
<keyword evidence="2" id="KW-0479">Metal-binding</keyword>
<feature type="domain" description="Survival protein SurE-like phosphatase/nucleotidase" evidence="5">
    <location>
        <begin position="27"/>
        <end position="231"/>
    </location>
</feature>
<dbReference type="InterPro" id="IPR036523">
    <property type="entry name" value="SurE-like_sf"/>
</dbReference>
<dbReference type="PANTHER" id="PTHR30457:SF0">
    <property type="entry name" value="PHOSPHATASE, PUTATIVE (AFU_ORTHOLOGUE AFUA_4G01070)-RELATED"/>
    <property type="match status" value="1"/>
</dbReference>
<feature type="signal peptide" evidence="4">
    <location>
        <begin position="1"/>
        <end position="24"/>
    </location>
</feature>
<dbReference type="Gene3D" id="3.40.1210.10">
    <property type="entry name" value="Survival protein SurE-like phosphatase/nucleotidase"/>
    <property type="match status" value="1"/>
</dbReference>
<proteinExistence type="inferred from homology"/>
<feature type="chain" id="PRO_5035437325" evidence="4">
    <location>
        <begin position="25"/>
        <end position="324"/>
    </location>
</feature>
<dbReference type="SUPFAM" id="SSF64167">
    <property type="entry name" value="SurE-like"/>
    <property type="match status" value="1"/>
</dbReference>
<organism evidence="6 7">
    <name type="scientific">Cristinia sonorae</name>
    <dbReference type="NCBI Taxonomy" id="1940300"/>
    <lineage>
        <taxon>Eukaryota</taxon>
        <taxon>Fungi</taxon>
        <taxon>Dikarya</taxon>
        <taxon>Basidiomycota</taxon>
        <taxon>Agaricomycotina</taxon>
        <taxon>Agaricomycetes</taxon>
        <taxon>Agaricomycetidae</taxon>
        <taxon>Agaricales</taxon>
        <taxon>Pleurotineae</taxon>
        <taxon>Stephanosporaceae</taxon>
        <taxon>Cristinia</taxon>
    </lineage>
</organism>
<gene>
    <name evidence="6" type="ORF">BXZ70DRAFT_906932</name>
</gene>
<dbReference type="OrthoDB" id="4018688at2759"/>
<keyword evidence="7" id="KW-1185">Reference proteome</keyword>
<dbReference type="GO" id="GO:0008252">
    <property type="term" value="F:nucleotidase activity"/>
    <property type="evidence" value="ECO:0007669"/>
    <property type="project" value="InterPro"/>
</dbReference>
<comment type="caution">
    <text evidence="6">The sequence shown here is derived from an EMBL/GenBank/DDBJ whole genome shotgun (WGS) entry which is preliminary data.</text>
</comment>
<dbReference type="PANTHER" id="PTHR30457">
    <property type="entry name" value="5'-NUCLEOTIDASE SURE"/>
    <property type="match status" value="1"/>
</dbReference>
<evidence type="ECO:0000256" key="3">
    <source>
        <dbReference type="ARBA" id="ARBA00022801"/>
    </source>
</evidence>
<evidence type="ECO:0000256" key="4">
    <source>
        <dbReference type="SAM" id="SignalP"/>
    </source>
</evidence>
<reference evidence="6" key="1">
    <citation type="journal article" date="2021" name="New Phytol.">
        <title>Evolutionary innovations through gain and loss of genes in the ectomycorrhizal Boletales.</title>
        <authorList>
            <person name="Wu G."/>
            <person name="Miyauchi S."/>
            <person name="Morin E."/>
            <person name="Kuo A."/>
            <person name="Drula E."/>
            <person name="Varga T."/>
            <person name="Kohler A."/>
            <person name="Feng B."/>
            <person name="Cao Y."/>
            <person name="Lipzen A."/>
            <person name="Daum C."/>
            <person name="Hundley H."/>
            <person name="Pangilinan J."/>
            <person name="Johnson J."/>
            <person name="Barry K."/>
            <person name="LaButti K."/>
            <person name="Ng V."/>
            <person name="Ahrendt S."/>
            <person name="Min B."/>
            <person name="Choi I.G."/>
            <person name="Park H."/>
            <person name="Plett J.M."/>
            <person name="Magnuson J."/>
            <person name="Spatafora J.W."/>
            <person name="Nagy L.G."/>
            <person name="Henrissat B."/>
            <person name="Grigoriev I.V."/>
            <person name="Yang Z.L."/>
            <person name="Xu J."/>
            <person name="Martin F.M."/>
        </authorList>
    </citation>
    <scope>NUCLEOTIDE SEQUENCE</scope>
    <source>
        <strain evidence="6">KKN 215</strain>
    </source>
</reference>
<keyword evidence="4" id="KW-0732">Signal</keyword>
<evidence type="ECO:0000259" key="5">
    <source>
        <dbReference type="Pfam" id="PF01975"/>
    </source>
</evidence>
<name>A0A8K0XR26_9AGAR</name>
<dbReference type="GO" id="GO:0046872">
    <property type="term" value="F:metal ion binding"/>
    <property type="evidence" value="ECO:0007669"/>
    <property type="project" value="UniProtKB-KW"/>
</dbReference>
<dbReference type="Pfam" id="PF01975">
    <property type="entry name" value="SurE"/>
    <property type="match status" value="1"/>
</dbReference>
<comment type="similarity">
    <text evidence="1">Belongs to the SurE nucleotidase family.</text>
</comment>
<accession>A0A8K0XR26</accession>
<dbReference type="InterPro" id="IPR030048">
    <property type="entry name" value="SurE"/>
</dbReference>
<dbReference type="Proteomes" id="UP000813824">
    <property type="component" value="Unassembled WGS sequence"/>
</dbReference>
<dbReference type="EMBL" id="JAEVFJ010000013">
    <property type="protein sequence ID" value="KAH8101315.1"/>
    <property type="molecule type" value="Genomic_DNA"/>
</dbReference>
<evidence type="ECO:0000313" key="7">
    <source>
        <dbReference type="Proteomes" id="UP000813824"/>
    </source>
</evidence>
<evidence type="ECO:0000313" key="6">
    <source>
        <dbReference type="EMBL" id="KAH8101315.1"/>
    </source>
</evidence>
<evidence type="ECO:0000256" key="1">
    <source>
        <dbReference type="ARBA" id="ARBA00011062"/>
    </source>
</evidence>
<evidence type="ECO:0000256" key="2">
    <source>
        <dbReference type="ARBA" id="ARBA00022723"/>
    </source>
</evidence>